<evidence type="ECO:0000313" key="3">
    <source>
        <dbReference type="Proteomes" id="UP001215598"/>
    </source>
</evidence>
<reference evidence="2" key="1">
    <citation type="submission" date="2023-03" db="EMBL/GenBank/DDBJ databases">
        <title>Massive genome expansion in bonnet fungi (Mycena s.s.) driven by repeated elements and novel gene families across ecological guilds.</title>
        <authorList>
            <consortium name="Lawrence Berkeley National Laboratory"/>
            <person name="Harder C.B."/>
            <person name="Miyauchi S."/>
            <person name="Viragh M."/>
            <person name="Kuo A."/>
            <person name="Thoen E."/>
            <person name="Andreopoulos B."/>
            <person name="Lu D."/>
            <person name="Skrede I."/>
            <person name="Drula E."/>
            <person name="Henrissat B."/>
            <person name="Morin E."/>
            <person name="Kohler A."/>
            <person name="Barry K."/>
            <person name="LaButti K."/>
            <person name="Morin E."/>
            <person name="Salamov A."/>
            <person name="Lipzen A."/>
            <person name="Mereny Z."/>
            <person name="Hegedus B."/>
            <person name="Baldrian P."/>
            <person name="Stursova M."/>
            <person name="Weitz H."/>
            <person name="Taylor A."/>
            <person name="Grigoriev I.V."/>
            <person name="Nagy L.G."/>
            <person name="Martin F."/>
            <person name="Kauserud H."/>
        </authorList>
    </citation>
    <scope>NUCLEOTIDE SEQUENCE</scope>
    <source>
        <strain evidence="2">CBHHK182m</strain>
    </source>
</reference>
<dbReference type="AlphaFoldDB" id="A0AAD7JVG8"/>
<dbReference type="InterPro" id="IPR032675">
    <property type="entry name" value="LRR_dom_sf"/>
</dbReference>
<name>A0AAD7JVG8_9AGAR</name>
<keyword evidence="3" id="KW-1185">Reference proteome</keyword>
<feature type="coiled-coil region" evidence="1">
    <location>
        <begin position="4"/>
        <end position="51"/>
    </location>
</feature>
<organism evidence="2 3">
    <name type="scientific">Mycena metata</name>
    <dbReference type="NCBI Taxonomy" id="1033252"/>
    <lineage>
        <taxon>Eukaryota</taxon>
        <taxon>Fungi</taxon>
        <taxon>Dikarya</taxon>
        <taxon>Basidiomycota</taxon>
        <taxon>Agaricomycotina</taxon>
        <taxon>Agaricomycetes</taxon>
        <taxon>Agaricomycetidae</taxon>
        <taxon>Agaricales</taxon>
        <taxon>Marasmiineae</taxon>
        <taxon>Mycenaceae</taxon>
        <taxon>Mycena</taxon>
    </lineage>
</organism>
<accession>A0AAD7JVG8</accession>
<protein>
    <recommendedName>
        <fullName evidence="4">F-box domain-containing protein</fullName>
    </recommendedName>
</protein>
<dbReference type="Proteomes" id="UP001215598">
    <property type="component" value="Unassembled WGS sequence"/>
</dbReference>
<sequence length="466" mass="52484">MNNTEDVEDTLTQLQSEISSLESDKSALLQLERLDSSLSRLKARYGAVKNRTALVGGLPNEILAKIFEFGRDLNMPGAEYFEVLASHVASVWREVATTTPSLWRVLEISPSRSPDKLKTYIARAKACSLELRFDFTQEVWVPDQFVWETVLPTVDQWRTLVISTGPDDSALYTTLAHLEPLRASLLEEISIKRVDNSSVPFAAGTHHGFPNSAHSFHAGAPRLKILRLEGTYLSSNWPPLTSISTLDLHHLRRSTRPNWNRFRDLLVSSLQLSSLSIYGDVVAGKPGSNLDIELRNLRSLRIRGTTPLGNRASDLLLTLSAPNLKSLTLFDIVHTDLDPFLHGSQLFQSLTSLTLYWPNFLRTTWIRLFQTMPSISHLTLMHRQPEEFLALLSDPLAPSFSPCRHLIDFALYPGNPREGYLENMILNRVVHAPLQVLRLGMYAEVPGVQVLPFDLPPSWPAWPEQL</sequence>
<proteinExistence type="predicted"/>
<keyword evidence="1" id="KW-0175">Coiled coil</keyword>
<dbReference type="Gene3D" id="3.80.10.10">
    <property type="entry name" value="Ribonuclease Inhibitor"/>
    <property type="match status" value="1"/>
</dbReference>
<gene>
    <name evidence="2" type="ORF">B0H16DRAFT_1881118</name>
</gene>
<evidence type="ECO:0000313" key="2">
    <source>
        <dbReference type="EMBL" id="KAJ7771489.1"/>
    </source>
</evidence>
<evidence type="ECO:0008006" key="4">
    <source>
        <dbReference type="Google" id="ProtNLM"/>
    </source>
</evidence>
<dbReference type="SUPFAM" id="SSF52047">
    <property type="entry name" value="RNI-like"/>
    <property type="match status" value="1"/>
</dbReference>
<comment type="caution">
    <text evidence="2">The sequence shown here is derived from an EMBL/GenBank/DDBJ whole genome shotgun (WGS) entry which is preliminary data.</text>
</comment>
<dbReference type="EMBL" id="JARKIB010000015">
    <property type="protein sequence ID" value="KAJ7771489.1"/>
    <property type="molecule type" value="Genomic_DNA"/>
</dbReference>
<evidence type="ECO:0000256" key="1">
    <source>
        <dbReference type="SAM" id="Coils"/>
    </source>
</evidence>